<evidence type="ECO:0000313" key="3">
    <source>
        <dbReference type="EMBL" id="MFC3032771.1"/>
    </source>
</evidence>
<dbReference type="InterPro" id="IPR025491">
    <property type="entry name" value="DUF4382"/>
</dbReference>
<dbReference type="RefSeq" id="WP_377123597.1">
    <property type="nucleotide sequence ID" value="NZ_JBHRSD010000014.1"/>
</dbReference>
<name>A0ABV7CJT8_9GAMM</name>
<evidence type="ECO:0000313" key="4">
    <source>
        <dbReference type="Proteomes" id="UP001595453"/>
    </source>
</evidence>
<dbReference type="Pfam" id="PF14321">
    <property type="entry name" value="DUF4382"/>
    <property type="match status" value="1"/>
</dbReference>
<keyword evidence="1" id="KW-0732">Signal</keyword>
<accession>A0ABV7CJT8</accession>
<dbReference type="Proteomes" id="UP001595453">
    <property type="component" value="Unassembled WGS sequence"/>
</dbReference>
<comment type="caution">
    <text evidence="3">The sequence shown here is derived from an EMBL/GenBank/DDBJ whole genome shotgun (WGS) entry which is preliminary data.</text>
</comment>
<proteinExistence type="predicted"/>
<keyword evidence="4" id="KW-1185">Reference proteome</keyword>
<dbReference type="EMBL" id="JBHRSD010000014">
    <property type="protein sequence ID" value="MFC3032771.1"/>
    <property type="molecule type" value="Genomic_DNA"/>
</dbReference>
<feature type="domain" description="DUF4382" evidence="2">
    <location>
        <begin position="38"/>
        <end position="194"/>
    </location>
</feature>
<reference evidence="4" key="1">
    <citation type="journal article" date="2019" name="Int. J. Syst. Evol. Microbiol.">
        <title>The Global Catalogue of Microorganisms (GCM) 10K type strain sequencing project: providing services to taxonomists for standard genome sequencing and annotation.</title>
        <authorList>
            <consortium name="The Broad Institute Genomics Platform"/>
            <consortium name="The Broad Institute Genome Sequencing Center for Infectious Disease"/>
            <person name="Wu L."/>
            <person name="Ma J."/>
        </authorList>
    </citation>
    <scope>NUCLEOTIDE SEQUENCE [LARGE SCALE GENOMIC DNA]</scope>
    <source>
        <strain evidence="4">KCTC 42730</strain>
    </source>
</reference>
<feature type="chain" id="PRO_5045691121" evidence="1">
    <location>
        <begin position="20"/>
        <end position="331"/>
    </location>
</feature>
<organism evidence="3 4">
    <name type="scientific">Pseudoalteromonas fenneropenaei</name>
    <dbReference type="NCBI Taxonomy" id="1737459"/>
    <lineage>
        <taxon>Bacteria</taxon>
        <taxon>Pseudomonadati</taxon>
        <taxon>Pseudomonadota</taxon>
        <taxon>Gammaproteobacteria</taxon>
        <taxon>Alteromonadales</taxon>
        <taxon>Pseudoalteromonadaceae</taxon>
        <taxon>Pseudoalteromonas</taxon>
    </lineage>
</organism>
<evidence type="ECO:0000256" key="1">
    <source>
        <dbReference type="SAM" id="SignalP"/>
    </source>
</evidence>
<evidence type="ECO:0000259" key="2">
    <source>
        <dbReference type="Pfam" id="PF14321"/>
    </source>
</evidence>
<dbReference type="PROSITE" id="PS51257">
    <property type="entry name" value="PROKAR_LIPOPROTEIN"/>
    <property type="match status" value="1"/>
</dbReference>
<protein>
    <submittedName>
        <fullName evidence="3">DUF4382 domain-containing protein</fullName>
    </submittedName>
</protein>
<feature type="signal peptide" evidence="1">
    <location>
        <begin position="1"/>
        <end position="19"/>
    </location>
</feature>
<sequence>MFTRHTLLATSTLAMTLLAGCGSDSDGNATTTPPQSQQATFSLAVSDAPVTNLKAVWVAFDAITLKAQGGNSVTFDLKSEDGSQSVRMVNLLDYTGDDIYQLLADQNIPPGSYEWLRADVVNGDSSNYTLTSHVVYNDETMAPLVVSRKGNDGIGEIQMNSFSLLAGDNQFVLEFDLKKSLVDPKNNDEIKLKPTGVRLENLAQKTKVSGDISAQLMADCEVANATLAGLDNRFEHAVYLYSATVETPADIYTEGEQQSATSPLATSLVSIDADDQQGEYEIAFLSTGDYKVTYTCLAHLDNIETQDADFTLYRTQSVTLTGTENDVDFTE</sequence>
<gene>
    <name evidence="3" type="ORF">ACFOEE_09600</name>
</gene>